<feature type="transmembrane region" description="Helical" evidence="1">
    <location>
        <begin position="25"/>
        <end position="46"/>
    </location>
</feature>
<dbReference type="Pfam" id="PF00892">
    <property type="entry name" value="EamA"/>
    <property type="match status" value="2"/>
</dbReference>
<feature type="transmembrane region" description="Helical" evidence="1">
    <location>
        <begin position="85"/>
        <end position="107"/>
    </location>
</feature>
<evidence type="ECO:0000259" key="2">
    <source>
        <dbReference type="Pfam" id="PF00892"/>
    </source>
</evidence>
<keyword evidence="1" id="KW-0812">Transmembrane</keyword>
<dbReference type="InterPro" id="IPR000620">
    <property type="entry name" value="EamA_dom"/>
</dbReference>
<feature type="transmembrane region" description="Helical" evidence="1">
    <location>
        <begin position="178"/>
        <end position="200"/>
    </location>
</feature>
<dbReference type="EMBL" id="BLAB01000001">
    <property type="protein sequence ID" value="GER94575.1"/>
    <property type="molecule type" value="Genomic_DNA"/>
</dbReference>
<organism evidence="3">
    <name type="scientific">hot springs metagenome</name>
    <dbReference type="NCBI Taxonomy" id="433727"/>
    <lineage>
        <taxon>unclassified sequences</taxon>
        <taxon>metagenomes</taxon>
        <taxon>ecological metagenomes</taxon>
    </lineage>
</organism>
<feature type="transmembrane region" description="Helical" evidence="1">
    <location>
        <begin position="58"/>
        <end position="79"/>
    </location>
</feature>
<feature type="transmembrane region" description="Helical" evidence="1">
    <location>
        <begin position="243"/>
        <end position="261"/>
    </location>
</feature>
<feature type="domain" description="EamA" evidence="2">
    <location>
        <begin position="150"/>
        <end position="283"/>
    </location>
</feature>
<dbReference type="InterPro" id="IPR037185">
    <property type="entry name" value="EmrE-like"/>
</dbReference>
<gene>
    <name evidence="3" type="ORF">A45J_2339</name>
</gene>
<evidence type="ECO:0000256" key="1">
    <source>
        <dbReference type="SAM" id="Phobius"/>
    </source>
</evidence>
<feature type="transmembrane region" description="Helical" evidence="1">
    <location>
        <begin position="212"/>
        <end position="231"/>
    </location>
</feature>
<comment type="caution">
    <text evidence="3">The sequence shown here is derived from an EMBL/GenBank/DDBJ whole genome shotgun (WGS) entry which is preliminary data.</text>
</comment>
<protein>
    <submittedName>
        <fullName evidence="3">EamA family transporter</fullName>
    </submittedName>
</protein>
<feature type="domain" description="EamA" evidence="2">
    <location>
        <begin position="2"/>
        <end position="130"/>
    </location>
</feature>
<name>A0A5J4L2V5_9ZZZZ</name>
<feature type="transmembrane region" description="Helical" evidence="1">
    <location>
        <begin position="119"/>
        <end position="143"/>
    </location>
</feature>
<dbReference type="PANTHER" id="PTHR22911">
    <property type="entry name" value="ACYL-MALONYL CONDENSING ENZYME-RELATED"/>
    <property type="match status" value="1"/>
</dbReference>
<reference evidence="3" key="1">
    <citation type="submission" date="2019-10" db="EMBL/GenBank/DDBJ databases">
        <title>Metagenomic sequencing of thiosulfate-disproportionating enrichment culture.</title>
        <authorList>
            <person name="Umezawa K."/>
            <person name="Kojima H."/>
            <person name="Fukui M."/>
        </authorList>
    </citation>
    <scope>NUCLEOTIDE SEQUENCE</scope>
    <source>
        <strain evidence="3">45J</strain>
    </source>
</reference>
<sequence length="286" mass="31752">MLYILTAIFLWSSLGIVIKVSNMPVHMLMFFSCVTSVLLIGLMFTKKEFRQYIPKRKGILHLFVLAFISLINTFSFFFAYKNTSVANAVLTHYTAPVMVAFLAPIFLREKLTIKVLVSVTIATAGLWIMLGISVSQFFGLVIAGDKNTGGILAGLFSGFAYAVLIILIRILAQNFNPLIMTFFQNFFIAIFLMPVVFLTSQFSNILLSPSSWWAFGIMGIVHSTIAPILYFRGMRDVTANRTAILGYLEPVCAIILGVIFLGEVVMTKTIIGGLMILFSGYLTIKS</sequence>
<accession>A0A5J4L2V5</accession>
<evidence type="ECO:0000313" key="3">
    <source>
        <dbReference type="EMBL" id="GER94575.1"/>
    </source>
</evidence>
<keyword evidence="1" id="KW-0472">Membrane</keyword>
<keyword evidence="1" id="KW-1133">Transmembrane helix</keyword>
<dbReference type="AlphaFoldDB" id="A0A5J4L2V5"/>
<dbReference type="PANTHER" id="PTHR22911:SF79">
    <property type="entry name" value="MOBA-LIKE NTP TRANSFERASE DOMAIN-CONTAINING PROTEIN"/>
    <property type="match status" value="1"/>
</dbReference>
<dbReference type="GO" id="GO:0016020">
    <property type="term" value="C:membrane"/>
    <property type="evidence" value="ECO:0007669"/>
    <property type="project" value="InterPro"/>
</dbReference>
<feature type="transmembrane region" description="Helical" evidence="1">
    <location>
        <begin position="149"/>
        <end position="171"/>
    </location>
</feature>
<proteinExistence type="predicted"/>
<dbReference type="SUPFAM" id="SSF103481">
    <property type="entry name" value="Multidrug resistance efflux transporter EmrE"/>
    <property type="match status" value="2"/>
</dbReference>